<organism evidence="2 3">
    <name type="scientific">Candidatus Zambryskibacteria bacterium RIFCSPLOWO2_01_FULL_43_17</name>
    <dbReference type="NCBI Taxonomy" id="1802760"/>
    <lineage>
        <taxon>Bacteria</taxon>
        <taxon>Candidatus Zambryskiibacteriota</taxon>
    </lineage>
</organism>
<evidence type="ECO:0000313" key="3">
    <source>
        <dbReference type="Proteomes" id="UP000179283"/>
    </source>
</evidence>
<accession>A0A1G2U0C2</accession>
<evidence type="ECO:0000313" key="2">
    <source>
        <dbReference type="EMBL" id="OHB02986.1"/>
    </source>
</evidence>
<comment type="caution">
    <text evidence="2">The sequence shown here is derived from an EMBL/GenBank/DDBJ whole genome shotgun (WGS) entry which is preliminary data.</text>
</comment>
<feature type="region of interest" description="Disordered" evidence="1">
    <location>
        <begin position="89"/>
        <end position="135"/>
    </location>
</feature>
<dbReference type="AlphaFoldDB" id="A0A1G2U0C2"/>
<reference evidence="2 3" key="1">
    <citation type="journal article" date="2016" name="Nat. Commun.">
        <title>Thousands of microbial genomes shed light on interconnected biogeochemical processes in an aquifer system.</title>
        <authorList>
            <person name="Anantharaman K."/>
            <person name="Brown C.T."/>
            <person name="Hug L.A."/>
            <person name="Sharon I."/>
            <person name="Castelle C.J."/>
            <person name="Probst A.J."/>
            <person name="Thomas B.C."/>
            <person name="Singh A."/>
            <person name="Wilkins M.J."/>
            <person name="Karaoz U."/>
            <person name="Brodie E.L."/>
            <person name="Williams K.H."/>
            <person name="Hubbard S.S."/>
            <person name="Banfield J.F."/>
        </authorList>
    </citation>
    <scope>NUCLEOTIDE SEQUENCE [LARGE SCALE GENOMIC DNA]</scope>
</reference>
<feature type="region of interest" description="Disordered" evidence="1">
    <location>
        <begin position="1"/>
        <end position="30"/>
    </location>
</feature>
<protein>
    <submittedName>
        <fullName evidence="2">Uncharacterized protein</fullName>
    </submittedName>
</protein>
<feature type="compositionally biased region" description="Basic and acidic residues" evidence="1">
    <location>
        <begin position="1"/>
        <end position="11"/>
    </location>
</feature>
<dbReference type="Proteomes" id="UP000179283">
    <property type="component" value="Unassembled WGS sequence"/>
</dbReference>
<gene>
    <name evidence="2" type="ORF">A2920_02845</name>
</gene>
<name>A0A1G2U0C2_9BACT</name>
<dbReference type="EMBL" id="MHWD01000027">
    <property type="protein sequence ID" value="OHB02986.1"/>
    <property type="molecule type" value="Genomic_DNA"/>
</dbReference>
<proteinExistence type="predicted"/>
<evidence type="ECO:0000256" key="1">
    <source>
        <dbReference type="SAM" id="MobiDB-lite"/>
    </source>
</evidence>
<sequence>MGIEQYKRSGPPEETPMTRLSPPAESRPGFSPELVKELARQAQEIEGYNSLTLAGAIRYLTHDIRYGGRGEQGDLERLVKAELQTELQPKLKRNDAQPMTRAGRVAEPRTFKFRSRGNTSGLPRNRPENGYQPED</sequence>